<dbReference type="GeneID" id="95983891"/>
<evidence type="ECO:0000256" key="1">
    <source>
        <dbReference type="ARBA" id="ARBA00001668"/>
    </source>
</evidence>
<dbReference type="InterPro" id="IPR010979">
    <property type="entry name" value="Ribosomal_uS13-like_H2TH"/>
</dbReference>
<evidence type="ECO:0000313" key="12">
    <source>
        <dbReference type="EMBL" id="KAL1411869.1"/>
    </source>
</evidence>
<evidence type="ECO:0000256" key="5">
    <source>
        <dbReference type="ARBA" id="ARBA00023125"/>
    </source>
</evidence>
<dbReference type="SUPFAM" id="SSF46946">
    <property type="entry name" value="S13-like H2TH domain"/>
    <property type="match status" value="1"/>
</dbReference>
<dbReference type="Pfam" id="PF01149">
    <property type="entry name" value="Fapy_DNA_glyco"/>
    <property type="match status" value="1"/>
</dbReference>
<proteinExistence type="inferred from homology"/>
<evidence type="ECO:0000256" key="3">
    <source>
        <dbReference type="ARBA" id="ARBA00022763"/>
    </source>
</evidence>
<feature type="compositionally biased region" description="Low complexity" evidence="10">
    <location>
        <begin position="318"/>
        <end position="330"/>
    </location>
</feature>
<evidence type="ECO:0000313" key="13">
    <source>
        <dbReference type="Proteomes" id="UP001565368"/>
    </source>
</evidence>
<comment type="caution">
    <text evidence="12">The sequence shown here is derived from an EMBL/GenBank/DDBJ whole genome shotgun (WGS) entry which is preliminary data.</text>
</comment>
<evidence type="ECO:0000256" key="2">
    <source>
        <dbReference type="ARBA" id="ARBA00009409"/>
    </source>
</evidence>
<dbReference type="EMBL" id="JBBXJM010000002">
    <property type="protein sequence ID" value="KAL1411869.1"/>
    <property type="molecule type" value="Genomic_DNA"/>
</dbReference>
<dbReference type="PROSITE" id="PS51068">
    <property type="entry name" value="FPG_CAT"/>
    <property type="match status" value="1"/>
</dbReference>
<dbReference type="SMART" id="SM01232">
    <property type="entry name" value="H2TH"/>
    <property type="match status" value="1"/>
</dbReference>
<evidence type="ECO:0000259" key="11">
    <source>
        <dbReference type="PROSITE" id="PS51068"/>
    </source>
</evidence>
<evidence type="ECO:0000256" key="8">
    <source>
        <dbReference type="ARBA" id="ARBA00023268"/>
    </source>
</evidence>
<evidence type="ECO:0000256" key="4">
    <source>
        <dbReference type="ARBA" id="ARBA00022801"/>
    </source>
</evidence>
<reference evidence="12 13" key="1">
    <citation type="submission" date="2023-08" db="EMBL/GenBank/DDBJ databases">
        <title>Annotated Genome Sequence of Vanrija albida AlHP1.</title>
        <authorList>
            <person name="Herzog R."/>
        </authorList>
    </citation>
    <scope>NUCLEOTIDE SEQUENCE [LARGE SCALE GENOMIC DNA]</scope>
    <source>
        <strain evidence="12 13">AlHP1</strain>
    </source>
</reference>
<gene>
    <name evidence="12" type="ORF">Q8F55_002848</name>
</gene>
<evidence type="ECO:0000256" key="7">
    <source>
        <dbReference type="ARBA" id="ARBA00023239"/>
    </source>
</evidence>
<keyword evidence="7" id="KW-0456">Lyase</keyword>
<keyword evidence="3" id="KW-0227">DNA damage</keyword>
<dbReference type="CDD" id="cd08972">
    <property type="entry name" value="PF_Nei_N"/>
    <property type="match status" value="1"/>
</dbReference>
<evidence type="ECO:0000256" key="6">
    <source>
        <dbReference type="ARBA" id="ARBA00023204"/>
    </source>
</evidence>
<keyword evidence="8" id="KW-0511">Multifunctional enzyme</keyword>
<sequence>MPELPEVERARRLIEETCTGYTISEIDAVDDKIVYCGEGEHVAFNKELVGRTITGCERRGKQFWMTLSGEGRLPVMHFGMTGMIQLKGQEPTWYRKKDYETSDVWPPKSDPSVMKLSPPAGSEPQELAFIDVRRLGRLRLVPDPVLSHPPLSELGFDPVLDHPSLDEFKELIGKKKGTIKGLIMDQAFSAGVGNWVADEVLYQARIHPMCPVNLLTDHDLSELHRLLNEVPVKAIAVNADSTQFPADWLFRWRWDKGKKPKAKGKGESQDAEEDVKPKGIEFLALPDGSKATISFVTVGGRTSAVVNELQKLPSGGVAKANGTKATPTKGTPKKPKAAAKKRQVDSDLSDLSDTEVDEPAKPAPRASRAERASRRAAPETPEVKVEKPASKRSRR</sequence>
<feature type="region of interest" description="Disordered" evidence="10">
    <location>
        <begin position="315"/>
        <end position="395"/>
    </location>
</feature>
<feature type="compositionally biased region" description="Acidic residues" evidence="10">
    <location>
        <begin position="347"/>
        <end position="357"/>
    </location>
</feature>
<dbReference type="Gene3D" id="1.10.8.50">
    <property type="match status" value="1"/>
</dbReference>
<protein>
    <recommendedName>
        <fullName evidence="11">Formamidopyrimidine-DNA glycosylase catalytic domain-containing protein</fullName>
    </recommendedName>
</protein>
<dbReference type="InterPro" id="IPR015886">
    <property type="entry name" value="H2TH_FPG"/>
</dbReference>
<evidence type="ECO:0000256" key="10">
    <source>
        <dbReference type="SAM" id="MobiDB-lite"/>
    </source>
</evidence>
<dbReference type="Pfam" id="PF06831">
    <property type="entry name" value="H2TH"/>
    <property type="match status" value="1"/>
</dbReference>
<dbReference type="RefSeq" id="XP_069211813.1">
    <property type="nucleotide sequence ID" value="XM_069351427.1"/>
</dbReference>
<evidence type="ECO:0000256" key="9">
    <source>
        <dbReference type="ARBA" id="ARBA00023295"/>
    </source>
</evidence>
<name>A0ABR3QAW5_9TREE</name>
<keyword evidence="5" id="KW-0238">DNA-binding</keyword>
<comment type="similarity">
    <text evidence="2">Belongs to the FPG family.</text>
</comment>
<feature type="compositionally biased region" description="Basic and acidic residues" evidence="10">
    <location>
        <begin position="367"/>
        <end position="389"/>
    </location>
</feature>
<dbReference type="Proteomes" id="UP001565368">
    <property type="component" value="Unassembled WGS sequence"/>
</dbReference>
<keyword evidence="4" id="KW-0378">Hydrolase</keyword>
<dbReference type="PANTHER" id="PTHR22993:SF9">
    <property type="entry name" value="FORMAMIDOPYRIMIDINE-DNA GLYCOSYLASE"/>
    <property type="match status" value="1"/>
</dbReference>
<feature type="compositionally biased region" description="Basic residues" evidence="10">
    <location>
        <begin position="331"/>
        <end position="341"/>
    </location>
</feature>
<accession>A0ABR3QAW5</accession>
<organism evidence="12 13">
    <name type="scientific">Vanrija albida</name>
    <dbReference type="NCBI Taxonomy" id="181172"/>
    <lineage>
        <taxon>Eukaryota</taxon>
        <taxon>Fungi</taxon>
        <taxon>Dikarya</taxon>
        <taxon>Basidiomycota</taxon>
        <taxon>Agaricomycotina</taxon>
        <taxon>Tremellomycetes</taxon>
        <taxon>Trichosporonales</taxon>
        <taxon>Trichosporonaceae</taxon>
        <taxon>Vanrija</taxon>
    </lineage>
</organism>
<keyword evidence="13" id="KW-1185">Reference proteome</keyword>
<dbReference type="InterPro" id="IPR035937">
    <property type="entry name" value="FPG_N"/>
</dbReference>
<dbReference type="SMART" id="SM00898">
    <property type="entry name" value="Fapy_DNA_glyco"/>
    <property type="match status" value="1"/>
</dbReference>
<dbReference type="Gene3D" id="3.20.190.10">
    <property type="entry name" value="MutM-like, N-terminal"/>
    <property type="match status" value="1"/>
</dbReference>
<comment type="catalytic activity">
    <reaction evidence="1">
        <text>Hydrolysis of DNA containing ring-opened 7-methylguanine residues, releasing 2,6-diamino-4-hydroxy-5-(N-methyl)formamidopyrimidine.</text>
        <dbReference type="EC" id="3.2.2.23"/>
    </reaction>
</comment>
<dbReference type="PANTHER" id="PTHR22993">
    <property type="entry name" value="FORMAMIDOPYRIMIDINE-DNA GLYCOSYLASE"/>
    <property type="match status" value="1"/>
</dbReference>
<feature type="domain" description="Formamidopyrimidine-DNA glycosylase catalytic" evidence="11">
    <location>
        <begin position="2"/>
        <end position="136"/>
    </location>
</feature>
<dbReference type="InterPro" id="IPR012319">
    <property type="entry name" value="FPG_cat"/>
</dbReference>
<keyword evidence="6" id="KW-0234">DNA repair</keyword>
<keyword evidence="9" id="KW-0326">Glycosidase</keyword>
<dbReference type="SUPFAM" id="SSF81624">
    <property type="entry name" value="N-terminal domain of MutM-like DNA repair proteins"/>
    <property type="match status" value="1"/>
</dbReference>